<reference evidence="1 2" key="1">
    <citation type="submission" date="2016-03" db="EMBL/GenBank/DDBJ databases">
        <authorList>
            <person name="Ploux O."/>
        </authorList>
    </citation>
    <scope>NUCLEOTIDE SEQUENCE [LARGE SCALE GENOMIC DNA]</scope>
    <source>
        <strain evidence="1 2">R-45370</strain>
    </source>
</reference>
<dbReference type="AlphaFoldDB" id="A0A177NH70"/>
<name>A0A177NH70_9GAMM</name>
<evidence type="ECO:0000313" key="2">
    <source>
        <dbReference type="Proteomes" id="UP000078476"/>
    </source>
</evidence>
<protein>
    <submittedName>
        <fullName evidence="1">Uncharacterized protein</fullName>
    </submittedName>
</protein>
<dbReference type="Proteomes" id="UP000078476">
    <property type="component" value="Unassembled WGS sequence"/>
</dbReference>
<keyword evidence="2" id="KW-1185">Reference proteome</keyword>
<gene>
    <name evidence="1" type="ORF">A1359_06410</name>
</gene>
<dbReference type="STRING" id="980561.A1359_06410"/>
<comment type="caution">
    <text evidence="1">The sequence shown here is derived from an EMBL/GenBank/DDBJ whole genome shotgun (WGS) entry which is preliminary data.</text>
</comment>
<dbReference type="RefSeq" id="WP_066980191.1">
    <property type="nucleotide sequence ID" value="NZ_LUUI01000089.1"/>
</dbReference>
<dbReference type="OrthoDB" id="5568671at2"/>
<sequence>MTSLSPFQIENFEGYCNSLKRVDIDPGYVMYTNHHASNDRPAARAISAHQLEAAKAYLENPSDETFIRLVKLGALFDTEWDRRTAHWNIIAFEGWEVLHRAFTHLYAKSGHAMEELTGLSGLP</sequence>
<organism evidence="1 2">
    <name type="scientific">Methylomonas lenta</name>
    <dbReference type="NCBI Taxonomy" id="980561"/>
    <lineage>
        <taxon>Bacteria</taxon>
        <taxon>Pseudomonadati</taxon>
        <taxon>Pseudomonadota</taxon>
        <taxon>Gammaproteobacteria</taxon>
        <taxon>Methylococcales</taxon>
        <taxon>Methylococcaceae</taxon>
        <taxon>Methylomonas</taxon>
    </lineage>
</organism>
<proteinExistence type="predicted"/>
<accession>A0A177NH70</accession>
<dbReference type="EMBL" id="LUUI01000089">
    <property type="protein sequence ID" value="OAI17297.1"/>
    <property type="molecule type" value="Genomic_DNA"/>
</dbReference>
<evidence type="ECO:0000313" key="1">
    <source>
        <dbReference type="EMBL" id="OAI17297.1"/>
    </source>
</evidence>